<dbReference type="EMBL" id="JAPZVP010000003">
    <property type="protein sequence ID" value="MDA1358987.1"/>
    <property type="molecule type" value="Genomic_DNA"/>
</dbReference>
<gene>
    <name evidence="2" type="ORF">O1R50_05100</name>
</gene>
<name>A0A9X3P658_9ACTN</name>
<dbReference type="RefSeq" id="WP_270108810.1">
    <property type="nucleotide sequence ID" value="NZ_JAPZVP010000003.1"/>
</dbReference>
<dbReference type="Proteomes" id="UP001146067">
    <property type="component" value="Unassembled WGS sequence"/>
</dbReference>
<feature type="region of interest" description="Disordered" evidence="1">
    <location>
        <begin position="27"/>
        <end position="46"/>
    </location>
</feature>
<keyword evidence="3" id="KW-1185">Reference proteome</keyword>
<sequence>MLWIWVAAQVAAVAAIVAVSVHRRRRTSGLPRRPRPEPLGPEDARVTFPRDGETRELRALHKAGGYYLIVDFPDRATALRYLRGCEVRRELVYVIAENPEGNLGKDLIMIFEETDGSFVELAERSDGSRSTMRDCGRCGYQVLPVHARTAGIAEVSYGSSVRRYYALDGLQMGGHGFRCGSCKTLTCAWCLLASGPTKLADSSLVLRCLHCRSELEADPF</sequence>
<organism evidence="2 3">
    <name type="scientific">Glycomyces luteolus</name>
    <dbReference type="NCBI Taxonomy" id="2670330"/>
    <lineage>
        <taxon>Bacteria</taxon>
        <taxon>Bacillati</taxon>
        <taxon>Actinomycetota</taxon>
        <taxon>Actinomycetes</taxon>
        <taxon>Glycomycetales</taxon>
        <taxon>Glycomycetaceae</taxon>
        <taxon>Glycomyces</taxon>
    </lineage>
</organism>
<evidence type="ECO:0000313" key="2">
    <source>
        <dbReference type="EMBL" id="MDA1358987.1"/>
    </source>
</evidence>
<protein>
    <submittedName>
        <fullName evidence="2">Uncharacterized protein</fullName>
    </submittedName>
</protein>
<reference evidence="2" key="1">
    <citation type="submission" date="2022-12" db="EMBL/GenBank/DDBJ databases">
        <title>Gycomyces niveus sp.nov.,a novel actinomycete isolated from soil in Shouguan.</title>
        <authorList>
            <person name="Yang X."/>
        </authorList>
    </citation>
    <scope>NUCLEOTIDE SEQUENCE</scope>
    <source>
        <strain evidence="2">NEAU-A15</strain>
    </source>
</reference>
<proteinExistence type="predicted"/>
<evidence type="ECO:0000256" key="1">
    <source>
        <dbReference type="SAM" id="MobiDB-lite"/>
    </source>
</evidence>
<evidence type="ECO:0000313" key="3">
    <source>
        <dbReference type="Proteomes" id="UP001146067"/>
    </source>
</evidence>
<dbReference type="AlphaFoldDB" id="A0A9X3P658"/>
<comment type="caution">
    <text evidence="2">The sequence shown here is derived from an EMBL/GenBank/DDBJ whole genome shotgun (WGS) entry which is preliminary data.</text>
</comment>
<accession>A0A9X3P658</accession>